<evidence type="ECO:0000259" key="1">
    <source>
        <dbReference type="Pfam" id="PF14846"/>
    </source>
</evidence>
<evidence type="ECO:0000313" key="2">
    <source>
        <dbReference type="EMBL" id="CAG9766628.1"/>
    </source>
</evidence>
<dbReference type="AlphaFoldDB" id="A0A9N9QE57"/>
<dbReference type="OrthoDB" id="8196012at2759"/>
<reference evidence="2" key="1">
    <citation type="submission" date="2022-01" db="EMBL/GenBank/DDBJ databases">
        <authorList>
            <person name="King R."/>
        </authorList>
    </citation>
    <scope>NUCLEOTIDE SEQUENCE</scope>
</reference>
<protein>
    <recommendedName>
        <fullName evidence="1">DUF4485 domain-containing protein</fullName>
    </recommendedName>
</protein>
<organism evidence="2 3">
    <name type="scientific">Ceutorhynchus assimilis</name>
    <name type="common">cabbage seed weevil</name>
    <dbReference type="NCBI Taxonomy" id="467358"/>
    <lineage>
        <taxon>Eukaryota</taxon>
        <taxon>Metazoa</taxon>
        <taxon>Ecdysozoa</taxon>
        <taxon>Arthropoda</taxon>
        <taxon>Hexapoda</taxon>
        <taxon>Insecta</taxon>
        <taxon>Pterygota</taxon>
        <taxon>Neoptera</taxon>
        <taxon>Endopterygota</taxon>
        <taxon>Coleoptera</taxon>
        <taxon>Polyphaga</taxon>
        <taxon>Cucujiformia</taxon>
        <taxon>Curculionidae</taxon>
        <taxon>Ceutorhynchinae</taxon>
        <taxon>Ceutorhynchus</taxon>
    </lineage>
</organism>
<feature type="domain" description="DUF4485" evidence="1">
    <location>
        <begin position="155"/>
        <end position="239"/>
    </location>
</feature>
<dbReference type="Proteomes" id="UP001152799">
    <property type="component" value="Chromosome 3"/>
</dbReference>
<feature type="domain" description="DUF4485" evidence="1">
    <location>
        <begin position="21"/>
        <end position="103"/>
    </location>
</feature>
<keyword evidence="3" id="KW-1185">Reference proteome</keyword>
<dbReference type="InterPro" id="IPR027831">
    <property type="entry name" value="DUF4485"/>
</dbReference>
<accession>A0A9N9QE57</accession>
<dbReference type="Pfam" id="PF14846">
    <property type="entry name" value="DUF4485"/>
    <property type="match status" value="2"/>
</dbReference>
<gene>
    <name evidence="2" type="ORF">CEUTPL_LOCUS7205</name>
</gene>
<name>A0A9N9QE57_9CUCU</name>
<evidence type="ECO:0000313" key="3">
    <source>
        <dbReference type="Proteomes" id="UP001152799"/>
    </source>
</evidence>
<proteinExistence type="predicted"/>
<sequence>MEGGEATYGEAPIRAPTTDPLNTEFVYYSAVLRMFGPTLTKEGDRRYIIPWIRKLFRPEYHSSQLREKRNKYLAYLTTSLLLDEAVDTFRRFPPDGPLPDLQSVRPGPVAAAQWETDNMWQDSLQNLPDDFSLLDCYIHDEPEMCKKDHQFDKILDQEFQLYLYLIKPYAAMISSGTERTRVAAWLQMLCSVHGNECCSRMKAIRNDYMMALLGYVHDLRAVGPFAENPSWQTLKPLAEAAKLAVENCAITDPTGCYANEFLANQPMPDDGAFCYIAITGDLVTSNLPQT</sequence>
<dbReference type="EMBL" id="OU892279">
    <property type="protein sequence ID" value="CAG9766628.1"/>
    <property type="molecule type" value="Genomic_DNA"/>
</dbReference>